<feature type="chain" id="PRO_5011652730" description="Lipoprotein CseA" evidence="2">
    <location>
        <begin position="22"/>
        <end position="256"/>
    </location>
</feature>
<keyword evidence="4" id="KW-1185">Reference proteome</keyword>
<organism evidence="3 4">
    <name type="scientific">Actinacidiphila alni</name>
    <dbReference type="NCBI Taxonomy" id="380248"/>
    <lineage>
        <taxon>Bacteria</taxon>
        <taxon>Bacillati</taxon>
        <taxon>Actinomycetota</taxon>
        <taxon>Actinomycetes</taxon>
        <taxon>Kitasatosporales</taxon>
        <taxon>Streptomycetaceae</taxon>
        <taxon>Actinacidiphila</taxon>
    </lineage>
</organism>
<dbReference type="STRING" id="380248.SAMN05216251_13816"/>
<evidence type="ECO:0000313" key="4">
    <source>
        <dbReference type="Proteomes" id="UP000199323"/>
    </source>
</evidence>
<evidence type="ECO:0000313" key="3">
    <source>
        <dbReference type="EMBL" id="SFF92190.1"/>
    </source>
</evidence>
<dbReference type="OrthoDB" id="3824278at2"/>
<reference evidence="4" key="1">
    <citation type="submission" date="2016-10" db="EMBL/GenBank/DDBJ databases">
        <authorList>
            <person name="Varghese N."/>
            <person name="Submissions S."/>
        </authorList>
    </citation>
    <scope>NUCLEOTIDE SEQUENCE [LARGE SCALE GENOMIC DNA]</scope>
    <source>
        <strain evidence="4">CGMCC 4.3510</strain>
    </source>
</reference>
<evidence type="ECO:0000256" key="1">
    <source>
        <dbReference type="SAM" id="MobiDB-lite"/>
    </source>
</evidence>
<dbReference type="AlphaFoldDB" id="A0A1I2MMQ6"/>
<feature type="compositionally biased region" description="Gly residues" evidence="1">
    <location>
        <begin position="244"/>
        <end position="256"/>
    </location>
</feature>
<feature type="compositionally biased region" description="Polar residues" evidence="1">
    <location>
        <begin position="190"/>
        <end position="204"/>
    </location>
</feature>
<feature type="region of interest" description="Disordered" evidence="1">
    <location>
        <begin position="189"/>
        <end position="256"/>
    </location>
</feature>
<sequence>MGRVASTVTTGALVCACVVVAGCGTNATGARREGPAPVAASTKATSRAAAPAIVADQVALATMVRKDTSVSADVREDLTPCAGAGYPMDTDSGDLTSGDGPDLVINVTTCGDGLGIAAYVYRMVDGKYQNVFADEQPPVYGSVDDGQLQIIHEVYRTDDPVSYPTGQESVTYAWRDQRFVEVARDFSDFGAQTPTVSPEPTSTDPAPLPKSDPVDPGVPSGETVTPSQSATPDADDTTTPPRMSGGGDAVRHGTGQ</sequence>
<dbReference type="Proteomes" id="UP000199323">
    <property type="component" value="Unassembled WGS sequence"/>
</dbReference>
<name>A0A1I2MMQ6_9ACTN</name>
<keyword evidence="2" id="KW-0732">Signal</keyword>
<dbReference type="PROSITE" id="PS51257">
    <property type="entry name" value="PROKAR_LIPOPROTEIN"/>
    <property type="match status" value="1"/>
</dbReference>
<evidence type="ECO:0008006" key="5">
    <source>
        <dbReference type="Google" id="ProtNLM"/>
    </source>
</evidence>
<protein>
    <recommendedName>
        <fullName evidence="5">Lipoprotein CseA</fullName>
    </recommendedName>
</protein>
<dbReference type="RefSeq" id="WP_093717800.1">
    <property type="nucleotide sequence ID" value="NZ_FONG01000038.1"/>
</dbReference>
<evidence type="ECO:0000256" key="2">
    <source>
        <dbReference type="SAM" id="SignalP"/>
    </source>
</evidence>
<gene>
    <name evidence="3" type="ORF">SAMN05216251_13816</name>
</gene>
<proteinExistence type="predicted"/>
<dbReference type="EMBL" id="FONG01000038">
    <property type="protein sequence ID" value="SFF92190.1"/>
    <property type="molecule type" value="Genomic_DNA"/>
</dbReference>
<feature type="signal peptide" evidence="2">
    <location>
        <begin position="1"/>
        <end position="21"/>
    </location>
</feature>
<accession>A0A1I2MMQ6</accession>